<accession>A0A0E3SCS4</accession>
<dbReference type="EMBL" id="CP009516">
    <property type="protein sequence ID" value="AKB77787.1"/>
    <property type="molecule type" value="Genomic_DNA"/>
</dbReference>
<dbReference type="HOGENOM" id="CLU_2032876_0_0_2"/>
<proteinExistence type="predicted"/>
<gene>
    <name evidence="2" type="ORF">MSHOH_1304</name>
</gene>
<sequence length="121" mass="13648">MINNKDTDEMTKIDKAEATKNASRENHTIRKSKRATVNVIKNLQKTVKILKKQKSSIVLVNEYENAIAVLNDRVKLTSGNFNAVISDMRETIQLEQASENPDTKKVRNYLDAIAKLESACV</sequence>
<evidence type="ECO:0000313" key="3">
    <source>
        <dbReference type="Proteomes" id="UP000033101"/>
    </source>
</evidence>
<protein>
    <submittedName>
        <fullName evidence="2">Uncharacterized protein</fullName>
    </submittedName>
</protein>
<evidence type="ECO:0000256" key="1">
    <source>
        <dbReference type="SAM" id="MobiDB-lite"/>
    </source>
</evidence>
<reference evidence="2 3" key="1">
    <citation type="submission" date="2014-07" db="EMBL/GenBank/DDBJ databases">
        <title>Methanogenic archaea and the global carbon cycle.</title>
        <authorList>
            <person name="Henriksen J.R."/>
            <person name="Luke J."/>
            <person name="Reinhart S."/>
            <person name="Benedict M.N."/>
            <person name="Youngblut N.D."/>
            <person name="Metcalf M.E."/>
            <person name="Whitaker R.J."/>
            <person name="Metcalf W.W."/>
        </authorList>
    </citation>
    <scope>NUCLEOTIDE SEQUENCE [LARGE SCALE GENOMIC DNA]</scope>
    <source>
        <strain evidence="2 3">HB-1</strain>
    </source>
</reference>
<dbReference type="GeneID" id="24830483"/>
<dbReference type="KEGG" id="mhor:MSHOH_1304"/>
<dbReference type="PATRIC" id="fig|1434110.4.peg.1622"/>
<name>A0A0E3SCS4_9EURY</name>
<dbReference type="AlphaFoldDB" id="A0A0E3SCS4"/>
<organism evidence="2 3">
    <name type="scientific">Methanosarcina horonobensis HB-1 = JCM 15518</name>
    <dbReference type="NCBI Taxonomy" id="1434110"/>
    <lineage>
        <taxon>Archaea</taxon>
        <taxon>Methanobacteriati</taxon>
        <taxon>Methanobacteriota</taxon>
        <taxon>Stenosarchaea group</taxon>
        <taxon>Methanomicrobia</taxon>
        <taxon>Methanosarcinales</taxon>
        <taxon>Methanosarcinaceae</taxon>
        <taxon>Methanosarcina</taxon>
    </lineage>
</organism>
<keyword evidence="3" id="KW-1185">Reference proteome</keyword>
<feature type="region of interest" description="Disordered" evidence="1">
    <location>
        <begin position="1"/>
        <end position="33"/>
    </location>
</feature>
<feature type="compositionally biased region" description="Basic and acidic residues" evidence="1">
    <location>
        <begin position="1"/>
        <end position="28"/>
    </location>
</feature>
<dbReference type="RefSeq" id="WP_158024070.1">
    <property type="nucleotide sequence ID" value="NZ_CP009516.1"/>
</dbReference>
<dbReference type="Proteomes" id="UP000033101">
    <property type="component" value="Chromosome"/>
</dbReference>
<evidence type="ECO:0000313" key="2">
    <source>
        <dbReference type="EMBL" id="AKB77787.1"/>
    </source>
</evidence>